<dbReference type="PROSITE" id="PS00642">
    <property type="entry name" value="COMPLEX1_75K_2"/>
    <property type="match status" value="1"/>
</dbReference>
<evidence type="ECO:0000259" key="12">
    <source>
        <dbReference type="PROSITE" id="PS51085"/>
    </source>
</evidence>
<dbReference type="Pfam" id="PF10588">
    <property type="entry name" value="NADH-G_4Fe-4S_3"/>
    <property type="match status" value="1"/>
</dbReference>
<dbReference type="Gene3D" id="3.30.70.20">
    <property type="match status" value="1"/>
</dbReference>
<dbReference type="Gene3D" id="3.30.200.210">
    <property type="match status" value="1"/>
</dbReference>
<dbReference type="NCBIfam" id="TIGR01973">
    <property type="entry name" value="NuoG"/>
    <property type="match status" value="1"/>
</dbReference>
<evidence type="ECO:0000256" key="8">
    <source>
        <dbReference type="ARBA" id="ARBA00023027"/>
    </source>
</evidence>
<keyword evidence="4 11" id="KW-0479">Metal-binding</keyword>
<dbReference type="InterPro" id="IPR001041">
    <property type="entry name" value="2Fe-2S_ferredoxin-type"/>
</dbReference>
<evidence type="ECO:0000256" key="9">
    <source>
        <dbReference type="ARBA" id="ARBA00026021"/>
    </source>
</evidence>
<dbReference type="RefSeq" id="WP_167127882.1">
    <property type="nucleotide sequence ID" value="NZ_JAAQQR010000006.1"/>
</dbReference>
<protein>
    <recommendedName>
        <fullName evidence="11">NADH-quinone oxidoreductase</fullName>
        <ecNumber evidence="11">7.1.1.-</ecNumber>
    </recommendedName>
</protein>
<dbReference type="CDD" id="cd00207">
    <property type="entry name" value="fer2"/>
    <property type="match status" value="1"/>
</dbReference>
<comment type="cofactor">
    <cofactor evidence="1 11">
        <name>[4Fe-4S] cluster</name>
        <dbReference type="ChEBI" id="CHEBI:49883"/>
    </cofactor>
</comment>
<dbReference type="InterPro" id="IPR036010">
    <property type="entry name" value="2Fe-2S_ferredoxin-like_sf"/>
</dbReference>
<dbReference type="SMART" id="SM00929">
    <property type="entry name" value="NADH-G_4Fe-4S_3"/>
    <property type="match status" value="1"/>
</dbReference>
<dbReference type="Proteomes" id="UP001429601">
    <property type="component" value="Unassembled WGS sequence"/>
</dbReference>
<dbReference type="PROSITE" id="PS51085">
    <property type="entry name" value="2FE2S_FER_2"/>
    <property type="match status" value="1"/>
</dbReference>
<keyword evidence="16" id="KW-1185">Reference proteome</keyword>
<dbReference type="PROSITE" id="PS00643">
    <property type="entry name" value="COMPLEX1_75K_3"/>
    <property type="match status" value="1"/>
</dbReference>
<evidence type="ECO:0000256" key="4">
    <source>
        <dbReference type="ARBA" id="ARBA00022723"/>
    </source>
</evidence>
<evidence type="ECO:0000256" key="10">
    <source>
        <dbReference type="ARBA" id="ARBA00047712"/>
    </source>
</evidence>
<dbReference type="SUPFAM" id="SSF54292">
    <property type="entry name" value="2Fe-2S ferredoxin-like"/>
    <property type="match status" value="1"/>
</dbReference>
<keyword evidence="11" id="KW-0874">Quinone</keyword>
<accession>A0ABX0Q8Y7</accession>
<dbReference type="PANTHER" id="PTHR43105:SF13">
    <property type="entry name" value="NADH-UBIQUINONE OXIDOREDUCTASE 75 KDA SUBUNIT, MITOCHONDRIAL"/>
    <property type="match status" value="1"/>
</dbReference>
<dbReference type="PROSITE" id="PS51669">
    <property type="entry name" value="4FE4S_MOW_BIS_MGD"/>
    <property type="match status" value="1"/>
</dbReference>
<evidence type="ECO:0000259" key="13">
    <source>
        <dbReference type="PROSITE" id="PS51669"/>
    </source>
</evidence>
<dbReference type="InterPro" id="IPR050123">
    <property type="entry name" value="Prok_molybdopt-oxidoreductase"/>
</dbReference>
<evidence type="ECO:0000313" key="15">
    <source>
        <dbReference type="EMBL" id="NID06087.1"/>
    </source>
</evidence>
<keyword evidence="8 11" id="KW-0520">NAD</keyword>
<comment type="catalytic activity">
    <reaction evidence="10 11">
        <text>a quinone + NADH + 5 H(+)(in) = a quinol + NAD(+) + 4 H(+)(out)</text>
        <dbReference type="Rhea" id="RHEA:57888"/>
        <dbReference type="ChEBI" id="CHEBI:15378"/>
        <dbReference type="ChEBI" id="CHEBI:24646"/>
        <dbReference type="ChEBI" id="CHEBI:57540"/>
        <dbReference type="ChEBI" id="CHEBI:57945"/>
        <dbReference type="ChEBI" id="CHEBI:132124"/>
    </reaction>
</comment>
<dbReference type="EC" id="7.1.1.-" evidence="11"/>
<evidence type="ECO:0000256" key="5">
    <source>
        <dbReference type="ARBA" id="ARBA00022967"/>
    </source>
</evidence>
<dbReference type="EMBL" id="JAAQQR010000006">
    <property type="protein sequence ID" value="NID06087.1"/>
    <property type="molecule type" value="Genomic_DNA"/>
</dbReference>
<dbReference type="Pfam" id="PF22117">
    <property type="entry name" value="Fer4_Nqo3"/>
    <property type="match status" value="1"/>
</dbReference>
<keyword evidence="3 11" id="KW-0004">4Fe-4S</keyword>
<evidence type="ECO:0000256" key="7">
    <source>
        <dbReference type="ARBA" id="ARBA00023014"/>
    </source>
</evidence>
<dbReference type="Pfam" id="PF13510">
    <property type="entry name" value="Fer2_4"/>
    <property type="match status" value="1"/>
</dbReference>
<dbReference type="PANTHER" id="PTHR43105">
    <property type="entry name" value="RESPIRATORY NITRATE REDUCTASE"/>
    <property type="match status" value="1"/>
</dbReference>
<dbReference type="Gene3D" id="3.10.20.740">
    <property type="match status" value="1"/>
</dbReference>
<keyword evidence="6 11" id="KW-0408">Iron</keyword>
<keyword evidence="5 11" id="KW-1278">Translocase</keyword>
<dbReference type="InterPro" id="IPR019574">
    <property type="entry name" value="NADH_UbQ_OxRdtase_Gsu_4Fe4S-bd"/>
</dbReference>
<dbReference type="InterPro" id="IPR006656">
    <property type="entry name" value="Mopterin_OxRdtase"/>
</dbReference>
<dbReference type="InterPro" id="IPR010228">
    <property type="entry name" value="NADH_UbQ_OxRdtase_Gsu"/>
</dbReference>
<comment type="subunit">
    <text evidence="9">Composed of 13 different subunits. Subunits NuoCD, E, F, and G constitute the peripheral sector of the complex.</text>
</comment>
<dbReference type="PROSITE" id="PS00641">
    <property type="entry name" value="COMPLEX1_75K_1"/>
    <property type="match status" value="1"/>
</dbReference>
<dbReference type="PROSITE" id="PS51839">
    <property type="entry name" value="4FE4S_HC3"/>
    <property type="match status" value="1"/>
</dbReference>
<evidence type="ECO:0000259" key="14">
    <source>
        <dbReference type="PROSITE" id="PS51839"/>
    </source>
</evidence>
<comment type="similarity">
    <text evidence="2 11">Belongs to the complex I 75 kDa subunit family.</text>
</comment>
<comment type="cofactor">
    <cofactor evidence="11">
        <name>[2Fe-2S] cluster</name>
        <dbReference type="ChEBI" id="CHEBI:190135"/>
    </cofactor>
    <text evidence="11">Binds 1 [2Fe-2S] cluster per subunit.</text>
</comment>
<dbReference type="GO" id="GO:0016491">
    <property type="term" value="F:oxidoreductase activity"/>
    <property type="evidence" value="ECO:0007669"/>
    <property type="project" value="UniProtKB-KW"/>
</dbReference>
<name>A0ABX0Q8Y7_9GAMM</name>
<evidence type="ECO:0000256" key="11">
    <source>
        <dbReference type="RuleBase" id="RU003525"/>
    </source>
</evidence>
<feature type="domain" description="4Fe-4S Mo/W bis-MGD-type" evidence="13">
    <location>
        <begin position="227"/>
        <end position="283"/>
    </location>
</feature>
<evidence type="ECO:0000256" key="2">
    <source>
        <dbReference type="ARBA" id="ARBA00005404"/>
    </source>
</evidence>
<keyword evidence="7 11" id="KW-0411">Iron-sulfur</keyword>
<keyword evidence="15" id="KW-0560">Oxidoreductase</keyword>
<dbReference type="Pfam" id="PF22151">
    <property type="entry name" value="Fer4_NDSU1"/>
    <property type="match status" value="1"/>
</dbReference>
<dbReference type="Gene3D" id="3.40.50.740">
    <property type="match status" value="1"/>
</dbReference>
<reference evidence="15 16" key="1">
    <citation type="journal article" date="2011" name="Curr. Microbiol.">
        <title>Luteibacter jiangsuensis sp. nov.: a methamidophos-degrading bacterium isolated from a methamidophos-manufacturing factory.</title>
        <authorList>
            <person name="Wang L."/>
            <person name="Wang G.L."/>
            <person name="Li S.P."/>
            <person name="Jiang J.D."/>
        </authorList>
    </citation>
    <scope>NUCLEOTIDE SEQUENCE [LARGE SCALE GENOMIC DNA]</scope>
    <source>
        <strain evidence="15 16">CGMCC 1.10133</strain>
    </source>
</reference>
<dbReference type="InterPro" id="IPR000283">
    <property type="entry name" value="NADH_UbQ_OxRdtase_75kDa_su_CS"/>
</dbReference>
<sequence length="771" mass="81805">MSAQPVANAAPDLVNIEIDGVPVQVAKGSMIIQAADAVGIPIPRFCYHRKLPIAANCRMCLVEIEKMPKPAPACATPVGEGMKVFTRSDKALKSQRNVMEFLLINHPLDCPICDQGGECELQDVSLGYGRSVSRFTERKRTVADENLGPLIATEMTRCIQCTRCVRFTSEIAGTYELGGMSRGENLEIGTYIGKTIESELSGNIIDVCPVGALTNKPFQFQARAWELIARPSIAYHDALGSNLWMHTRRGEVLRNVPRDNETINECWLSDRDRYSHQGLYAADRVKAPMVKRNGQWSATTWDDALSVAREALKSVAGSDLGVLVHGATSNEEGELLVRLARGLGSAHIDHRLRQLDFADNAFAKPFASTIASFQTVNAALLVGSDLRHEVPLLNHRLRQAVKKGAKVYAVNPAHFNFNYPLAGESVAAPHALVNELLVLAKAAGENGAAVPEALASALQGVETTDAHREAFKALSGEGAVVVFGHAAATHPEASWLRALARFIAQASGAAFNEIPVGANALGLSSVGVLPSAGGLDARAMLAQPRKGYVLYNVEPPHDFADGALALQAMHSAQTVVAFAAFASDALRDSADVILPIGLTPEIDATLVNVEGNAQTVLAGAKAPGEARQGWKVLRALGGALDLPGFEFDDLAGLRDGLTERASETRQQLAQRGAAVSFSRLATTPIYRGDAVLRRAGALNAHPLNRPAAVRVNADDAGTLGLANGGNARIGDAVLPVAIDPSVPKGAVWIEAAHSETAMLPPYGAAITLSKA</sequence>
<comment type="caution">
    <text evidence="15">The sequence shown here is derived from an EMBL/GenBank/DDBJ whole genome shotgun (WGS) entry which is preliminary data.</text>
</comment>
<dbReference type="SUPFAM" id="SSF53706">
    <property type="entry name" value="Formate dehydrogenase/DMSO reductase, domains 1-3"/>
    <property type="match status" value="1"/>
</dbReference>
<dbReference type="SUPFAM" id="SSF54862">
    <property type="entry name" value="4Fe-4S ferredoxins"/>
    <property type="match status" value="1"/>
</dbReference>
<evidence type="ECO:0000256" key="1">
    <source>
        <dbReference type="ARBA" id="ARBA00001966"/>
    </source>
</evidence>
<dbReference type="InterPro" id="IPR054351">
    <property type="entry name" value="NADH_UbQ_OxRdtase_ferredoxin"/>
</dbReference>
<dbReference type="InterPro" id="IPR006963">
    <property type="entry name" value="Mopterin_OxRdtase_4Fe-4S_dom"/>
</dbReference>
<feature type="domain" description="2Fe-2S ferredoxin-type" evidence="12">
    <location>
        <begin position="12"/>
        <end position="90"/>
    </location>
</feature>
<dbReference type="Pfam" id="PF00384">
    <property type="entry name" value="Molybdopterin"/>
    <property type="match status" value="1"/>
</dbReference>
<evidence type="ECO:0000256" key="3">
    <source>
        <dbReference type="ARBA" id="ARBA00022485"/>
    </source>
</evidence>
<keyword evidence="11" id="KW-0001">2Fe-2S</keyword>
<organism evidence="15 16">
    <name type="scientific">Luteibacter jiangsuensis</name>
    <dbReference type="NCBI Taxonomy" id="637577"/>
    <lineage>
        <taxon>Bacteria</taxon>
        <taxon>Pseudomonadati</taxon>
        <taxon>Pseudomonadota</taxon>
        <taxon>Gammaproteobacteria</taxon>
        <taxon>Lysobacterales</taxon>
        <taxon>Rhodanobacteraceae</taxon>
        <taxon>Luteibacter</taxon>
    </lineage>
</organism>
<feature type="domain" description="4Fe-4S His(Cys)3-ligated-type" evidence="14">
    <location>
        <begin position="90"/>
        <end position="129"/>
    </location>
</feature>
<proteinExistence type="inferred from homology"/>
<evidence type="ECO:0000256" key="6">
    <source>
        <dbReference type="ARBA" id="ARBA00023004"/>
    </source>
</evidence>
<gene>
    <name evidence="15" type="ORF">HBF26_14410</name>
</gene>
<evidence type="ECO:0000313" key="16">
    <source>
        <dbReference type="Proteomes" id="UP001429601"/>
    </source>
</evidence>
<comment type="function">
    <text evidence="11">NDH-1 shuttles electrons from NADH, via FMN and iron-sulfur (Fe-S) centers, to quinones in the respiratory chain. Couples the redox reaction to proton translocation (for every two electrons transferred, four hydrogen ions are translocated across the cytoplasmic membrane), and thus conserves the redox energy in a proton gradient.</text>
</comment>